<evidence type="ECO:0000256" key="15">
    <source>
        <dbReference type="HAMAP-Rule" id="MF_00012"/>
    </source>
</evidence>
<dbReference type="NCBIfam" id="TIGR00110">
    <property type="entry name" value="ilvD"/>
    <property type="match status" value="1"/>
</dbReference>
<accession>A0A4Y7RSK9</accession>
<dbReference type="UniPathway" id="UPA00047">
    <property type="reaction ID" value="UER00057"/>
</dbReference>
<dbReference type="GO" id="GO:0051537">
    <property type="term" value="F:2 iron, 2 sulfur cluster binding"/>
    <property type="evidence" value="ECO:0007669"/>
    <property type="project" value="UniProtKB-UniRule"/>
</dbReference>
<dbReference type="InterPro" id="IPR000581">
    <property type="entry name" value="ILV_EDD_N"/>
</dbReference>
<dbReference type="InterPro" id="IPR004404">
    <property type="entry name" value="DihydroxyA_deHydtase"/>
</dbReference>
<dbReference type="Proteomes" id="UP000297597">
    <property type="component" value="Unassembled WGS sequence"/>
</dbReference>
<organism evidence="18 19">
    <name type="scientific">Pelotomaculum propionicicum</name>
    <dbReference type="NCBI Taxonomy" id="258475"/>
    <lineage>
        <taxon>Bacteria</taxon>
        <taxon>Bacillati</taxon>
        <taxon>Bacillota</taxon>
        <taxon>Clostridia</taxon>
        <taxon>Eubacteriales</taxon>
        <taxon>Desulfotomaculaceae</taxon>
        <taxon>Pelotomaculum</taxon>
    </lineage>
</organism>
<dbReference type="GO" id="GO:0009099">
    <property type="term" value="P:L-valine biosynthetic process"/>
    <property type="evidence" value="ECO:0007669"/>
    <property type="project" value="UniProtKB-UniRule"/>
</dbReference>
<evidence type="ECO:0000259" key="16">
    <source>
        <dbReference type="Pfam" id="PF00920"/>
    </source>
</evidence>
<keyword evidence="10 15" id="KW-0100">Branched-chain amino acid biosynthesis</keyword>
<proteinExistence type="inferred from homology"/>
<comment type="cofactor">
    <cofactor evidence="15">
        <name>[2Fe-2S] cluster</name>
        <dbReference type="ChEBI" id="CHEBI:190135"/>
    </cofactor>
    <text evidence="15">Binds 1 [2Fe-2S] cluster per subunit. This cluster acts as a Lewis acid cofactor.</text>
</comment>
<dbReference type="EMBL" id="QFFZ01000010">
    <property type="protein sequence ID" value="TEB11975.1"/>
    <property type="molecule type" value="Genomic_DNA"/>
</dbReference>
<reference evidence="18 19" key="1">
    <citation type="journal article" date="2018" name="Environ. Microbiol.">
        <title>Novel energy conservation strategies and behaviour of Pelotomaculum schinkii driving syntrophic propionate catabolism.</title>
        <authorList>
            <person name="Hidalgo-Ahumada C.A.P."/>
            <person name="Nobu M.K."/>
            <person name="Narihiro T."/>
            <person name="Tamaki H."/>
            <person name="Liu W.T."/>
            <person name="Kamagata Y."/>
            <person name="Stams A.J.M."/>
            <person name="Imachi H."/>
            <person name="Sousa D.Z."/>
        </authorList>
    </citation>
    <scope>NUCLEOTIDE SEQUENCE [LARGE SCALE GENOMIC DNA]</scope>
    <source>
        <strain evidence="18 19">MGP</strain>
    </source>
</reference>
<protein>
    <recommendedName>
        <fullName evidence="14 15">Dihydroxy-acid dehydratase</fullName>
        <shortName evidence="15">DAD</shortName>
        <ecNumber evidence="14 15">4.2.1.9</ecNumber>
    </recommendedName>
</protein>
<feature type="binding site" evidence="15">
    <location>
        <position position="125"/>
    </location>
    <ligand>
        <name>Mg(2+)</name>
        <dbReference type="ChEBI" id="CHEBI:18420"/>
    </ligand>
</feature>
<dbReference type="GO" id="GO:0005829">
    <property type="term" value="C:cytosol"/>
    <property type="evidence" value="ECO:0007669"/>
    <property type="project" value="TreeGrafter"/>
</dbReference>
<keyword evidence="6 15" id="KW-0460">Magnesium</keyword>
<dbReference type="RefSeq" id="WP_134213204.1">
    <property type="nucleotide sequence ID" value="NZ_QFFZ01000010.1"/>
</dbReference>
<evidence type="ECO:0000256" key="6">
    <source>
        <dbReference type="ARBA" id="ARBA00022842"/>
    </source>
</evidence>
<comment type="catalytic activity">
    <reaction evidence="11">
        <text>(2R)-2,3-dihydroxy-3-methylbutanoate = 3-methyl-2-oxobutanoate + H2O</text>
        <dbReference type="Rhea" id="RHEA:24809"/>
        <dbReference type="ChEBI" id="CHEBI:11851"/>
        <dbReference type="ChEBI" id="CHEBI:15377"/>
        <dbReference type="ChEBI" id="CHEBI:49072"/>
        <dbReference type="EC" id="4.2.1.9"/>
    </reaction>
    <physiologicalReaction direction="left-to-right" evidence="11">
        <dbReference type="Rhea" id="RHEA:24810"/>
    </physiologicalReaction>
</comment>
<dbReference type="GO" id="GO:0004160">
    <property type="term" value="F:dihydroxy-acid dehydratase activity"/>
    <property type="evidence" value="ECO:0007669"/>
    <property type="project" value="UniProtKB-UniRule"/>
</dbReference>
<evidence type="ECO:0000259" key="17">
    <source>
        <dbReference type="Pfam" id="PF24877"/>
    </source>
</evidence>
<keyword evidence="3 15" id="KW-0028">Amino-acid biosynthesis</keyword>
<dbReference type="AlphaFoldDB" id="A0A4Y7RSK9"/>
<comment type="caution">
    <text evidence="15">Lacks conserved residue(s) required for the propagation of feature annotation.</text>
</comment>
<comment type="caution">
    <text evidence="18">The sequence shown here is derived from an EMBL/GenBank/DDBJ whole genome shotgun (WGS) entry which is preliminary data.</text>
</comment>
<feature type="binding site" evidence="15">
    <location>
        <position position="83"/>
    </location>
    <ligand>
        <name>Mg(2+)</name>
        <dbReference type="ChEBI" id="CHEBI:18420"/>
    </ligand>
</feature>
<feature type="domain" description="Dihydroxy-acid/6-phosphogluconate dehydratase C-terminal" evidence="17">
    <location>
        <begin position="364"/>
        <end position="556"/>
    </location>
</feature>
<comment type="pathway">
    <text evidence="13 15">Amino-acid biosynthesis; L-isoleucine biosynthesis; L-isoleucine from 2-oxobutanoate: step 3/4.</text>
</comment>
<dbReference type="HAMAP" id="MF_00012">
    <property type="entry name" value="IlvD"/>
    <property type="match status" value="1"/>
</dbReference>
<evidence type="ECO:0000313" key="18">
    <source>
        <dbReference type="EMBL" id="TEB11975.1"/>
    </source>
</evidence>
<evidence type="ECO:0000256" key="9">
    <source>
        <dbReference type="ARBA" id="ARBA00023239"/>
    </source>
</evidence>
<dbReference type="InterPro" id="IPR042096">
    <property type="entry name" value="Dihydro-acid_dehy_C"/>
</dbReference>
<dbReference type="GO" id="GO:0009097">
    <property type="term" value="P:isoleucine biosynthetic process"/>
    <property type="evidence" value="ECO:0007669"/>
    <property type="project" value="UniProtKB-UniRule"/>
</dbReference>
<evidence type="ECO:0000256" key="14">
    <source>
        <dbReference type="ARBA" id="ARBA00029490"/>
    </source>
</evidence>
<evidence type="ECO:0000256" key="10">
    <source>
        <dbReference type="ARBA" id="ARBA00023304"/>
    </source>
</evidence>
<keyword evidence="8 15" id="KW-0411">Iron-sulfur</keyword>
<dbReference type="PANTHER" id="PTHR43661">
    <property type="entry name" value="D-XYLONATE DEHYDRATASE"/>
    <property type="match status" value="1"/>
</dbReference>
<dbReference type="InterPro" id="IPR056740">
    <property type="entry name" value="ILV_EDD_C"/>
</dbReference>
<dbReference type="PANTHER" id="PTHR43661:SF3">
    <property type="entry name" value="D-XYLONATE DEHYDRATASE YAGF-RELATED"/>
    <property type="match status" value="1"/>
</dbReference>
<comment type="similarity">
    <text evidence="2 15">Belongs to the IlvD/Edd family.</text>
</comment>
<dbReference type="EC" id="4.2.1.9" evidence="14 15"/>
<name>A0A4Y7RSK9_9FIRM</name>
<evidence type="ECO:0000256" key="12">
    <source>
        <dbReference type="ARBA" id="ARBA00029436"/>
    </source>
</evidence>
<keyword evidence="9 15" id="KW-0456">Lyase</keyword>
<evidence type="ECO:0000313" key="19">
    <source>
        <dbReference type="Proteomes" id="UP000297597"/>
    </source>
</evidence>
<feature type="binding site" evidence="15">
    <location>
        <position position="448"/>
    </location>
    <ligand>
        <name>Mg(2+)</name>
        <dbReference type="ChEBI" id="CHEBI:18420"/>
    </ligand>
</feature>
<comment type="cofactor">
    <cofactor evidence="1 15">
        <name>Mg(2+)</name>
        <dbReference type="ChEBI" id="CHEBI:18420"/>
    </cofactor>
</comment>
<feature type="domain" description="Dihydroxy-acid/6-phosphogluconate dehydratase N-terminal" evidence="16">
    <location>
        <begin position="36"/>
        <end position="354"/>
    </location>
</feature>
<comment type="pathway">
    <text evidence="12 15">Amino-acid biosynthesis; L-valine biosynthesis; L-valine from pyruvate: step 3/4.</text>
</comment>
<dbReference type="Gene3D" id="3.50.30.80">
    <property type="entry name" value="IlvD/EDD C-terminal domain-like"/>
    <property type="match status" value="1"/>
</dbReference>
<evidence type="ECO:0000256" key="2">
    <source>
        <dbReference type="ARBA" id="ARBA00006486"/>
    </source>
</evidence>
<dbReference type="PROSITE" id="PS00886">
    <property type="entry name" value="ILVD_EDD_1"/>
    <property type="match status" value="1"/>
</dbReference>
<comment type="function">
    <text evidence="15">Functions in the biosynthesis of branched-chain amino acids. Catalyzes the dehydration of (2R,3R)-2,3-dihydroxy-3-methylpentanoate (2,3-dihydroxy-3-methylvalerate) into 2-oxo-3-methylpentanoate (2-oxo-3-methylvalerate) and of (2R)-2,3-dihydroxy-3-methylbutanoate (2,3-dihydroxyisovalerate) into 2-oxo-3-methylbutanoate (2-oxoisovalerate), the penultimate precursor to L-isoleucine and L-valine, respectively.</text>
</comment>
<evidence type="ECO:0000256" key="1">
    <source>
        <dbReference type="ARBA" id="ARBA00001946"/>
    </source>
</evidence>
<dbReference type="SUPFAM" id="SSF52016">
    <property type="entry name" value="LeuD/IlvD-like"/>
    <property type="match status" value="1"/>
</dbReference>
<dbReference type="PROSITE" id="PS00887">
    <property type="entry name" value="ILVD_EDD_2"/>
    <property type="match status" value="1"/>
</dbReference>
<feature type="binding site" description="via carbamate group" evidence="15">
    <location>
        <position position="126"/>
    </location>
    <ligand>
        <name>Mg(2+)</name>
        <dbReference type="ChEBI" id="CHEBI:18420"/>
    </ligand>
</feature>
<keyword evidence="4 15" id="KW-0001">2Fe-2S</keyword>
<feature type="modified residue" description="N6-carboxylysine" evidence="15">
    <location>
        <position position="126"/>
    </location>
</feature>
<dbReference type="NCBIfam" id="NF002068">
    <property type="entry name" value="PRK00911.1"/>
    <property type="match status" value="1"/>
</dbReference>
<evidence type="ECO:0000256" key="7">
    <source>
        <dbReference type="ARBA" id="ARBA00023004"/>
    </source>
</evidence>
<dbReference type="Pfam" id="PF00920">
    <property type="entry name" value="ILVD_EDD_N"/>
    <property type="match status" value="1"/>
</dbReference>
<dbReference type="Pfam" id="PF24877">
    <property type="entry name" value="ILV_EDD_C"/>
    <property type="match status" value="1"/>
</dbReference>
<comment type="catalytic activity">
    <reaction evidence="15">
        <text>(2R,3R)-2,3-dihydroxy-3-methylpentanoate = (S)-3-methyl-2-oxopentanoate + H2O</text>
        <dbReference type="Rhea" id="RHEA:27694"/>
        <dbReference type="ChEBI" id="CHEBI:15377"/>
        <dbReference type="ChEBI" id="CHEBI:35146"/>
        <dbReference type="ChEBI" id="CHEBI:49258"/>
        <dbReference type="EC" id="4.2.1.9"/>
    </reaction>
</comment>
<dbReference type="InterPro" id="IPR037237">
    <property type="entry name" value="IlvD/EDD_N"/>
</dbReference>
<dbReference type="UniPathway" id="UPA00049">
    <property type="reaction ID" value="UER00061"/>
</dbReference>
<keyword evidence="19" id="KW-1185">Reference proteome</keyword>
<keyword evidence="5 15" id="KW-0479">Metal-binding</keyword>
<evidence type="ECO:0000256" key="5">
    <source>
        <dbReference type="ARBA" id="ARBA00022723"/>
    </source>
</evidence>
<dbReference type="FunFam" id="3.50.30.80:FF:000001">
    <property type="entry name" value="Dihydroxy-acid dehydratase"/>
    <property type="match status" value="1"/>
</dbReference>
<evidence type="ECO:0000256" key="11">
    <source>
        <dbReference type="ARBA" id="ARBA00029304"/>
    </source>
</evidence>
<dbReference type="GO" id="GO:0000287">
    <property type="term" value="F:magnesium ion binding"/>
    <property type="evidence" value="ECO:0007669"/>
    <property type="project" value="UniProtKB-UniRule"/>
</dbReference>
<gene>
    <name evidence="18" type="primary">ilvD_2</name>
    <name evidence="15" type="synonym">ilvD</name>
    <name evidence="18" type="ORF">Pmgp_01342</name>
</gene>
<feature type="active site" description="Proton acceptor" evidence="15">
    <location>
        <position position="474"/>
    </location>
</feature>
<evidence type="ECO:0000256" key="4">
    <source>
        <dbReference type="ARBA" id="ARBA00022714"/>
    </source>
</evidence>
<dbReference type="SUPFAM" id="SSF143975">
    <property type="entry name" value="IlvD/EDD N-terminal domain-like"/>
    <property type="match status" value="1"/>
</dbReference>
<dbReference type="InterPro" id="IPR020558">
    <property type="entry name" value="DiOHA_6PGluconate_deHydtase_CS"/>
</dbReference>
<comment type="subunit">
    <text evidence="15">Homodimer.</text>
</comment>
<evidence type="ECO:0000256" key="8">
    <source>
        <dbReference type="ARBA" id="ARBA00023014"/>
    </source>
</evidence>
<sequence length="565" mass="59211">MNKFSLPSEQVTQGVARAPHRSLFYAMGYTPDDLKKPLIGVVNAFNEIIPGHVHLRDLAQAAKLGVAAGGGTPVEFPVIGICDGIAMNHDGMKYPLASRELIADSIETMAIAHKFDGLVLIGNCDKIVPGMLMAAARLNIPSVYVGGGPMLTGDHAGQEADLVRPLFEAVGAYAAGKISEAEMTEMEMSACPTCGSCAGLFTANSMNCLVEALGIGLPGNGTIPAPYGQRKALAKLAGQQAVQMVRDNTRPRDIMTLNAFHNAIALDMAIGGSSNTVLHLLAIADEAGVPLKLEDFDEISARVPNITKLSPGGTHRLFNLYGAGGISAVLKQLSEHGLLKLDEKTVTGKTLGENISQAVVRDPEVIRPMDNPYAKEGGIAILRGNLAPDGAVVKQSAVAKEMLAHSGPARVFDDEEEAFTAIMAGKINKGDVVVIRYEGPKGGPGMREMLSPTSSITGMGLDKDVALITDGRFSGGTRGASIGHVSPEASEGGPIALVREGDIIEIDIPKRILNVKVSDEEMAARRSSWQPPAPKVTGKSYLARYAALVTSASTGAVVKAPGQSR</sequence>
<evidence type="ECO:0000256" key="3">
    <source>
        <dbReference type="ARBA" id="ARBA00022605"/>
    </source>
</evidence>
<dbReference type="OrthoDB" id="9807077at2"/>
<evidence type="ECO:0000256" key="13">
    <source>
        <dbReference type="ARBA" id="ARBA00029437"/>
    </source>
</evidence>
<keyword evidence="7 15" id="KW-0408">Iron</keyword>